<gene>
    <name evidence="2" type="ORF">BKCO1_3000216</name>
</gene>
<dbReference type="AlphaFoldDB" id="A0A1J9SGX3"/>
<dbReference type="STRING" id="236234.A0A1J9SGX3"/>
<name>A0A1J9SGX3_9PEZI</name>
<dbReference type="Proteomes" id="UP000183809">
    <property type="component" value="Unassembled WGS sequence"/>
</dbReference>
<comment type="caution">
    <text evidence="2">The sequence shown here is derived from an EMBL/GenBank/DDBJ whole genome shotgun (WGS) entry which is preliminary data.</text>
</comment>
<evidence type="ECO:0000313" key="2">
    <source>
        <dbReference type="EMBL" id="OJD39044.1"/>
    </source>
</evidence>
<keyword evidence="1" id="KW-0732">Signal</keyword>
<feature type="signal peptide" evidence="1">
    <location>
        <begin position="1"/>
        <end position="20"/>
    </location>
</feature>
<protein>
    <submittedName>
        <fullName evidence="2">Beta-mannanase</fullName>
    </submittedName>
</protein>
<sequence>MHVAMFISLILTAIIAGTLADIRAVATSAPSAIHRRDSHSWAGSNPYSLHALPAAEQSRYIDTLASWGVQVVRLWGKPSPPPGAFNPCHDFQTSHPSTADRPPEDWVCGRARAMKGLIGASRVEVATGGVGGQPVLLRVHGYMGKAAGWAYFVTGDGSILKAVEAADPGKKVMLEEWGVAEGSEDGFEAQVAVFNGAGLYWQVVPGKDQTQDGAPLSCGYDGFEIGLNSTKGNVRAAVDEANPVSAAQNWAEWFE</sequence>
<feature type="chain" id="PRO_5012340104" evidence="1">
    <location>
        <begin position="21"/>
        <end position="255"/>
    </location>
</feature>
<dbReference type="EMBL" id="MNUE01000003">
    <property type="protein sequence ID" value="OJD39044.1"/>
    <property type="molecule type" value="Genomic_DNA"/>
</dbReference>
<reference evidence="2 3" key="1">
    <citation type="submission" date="2016-10" db="EMBL/GenBank/DDBJ databases">
        <title>Proteomics and genomics reveal pathogen-plant mechanisms compatible with a hemibiotrophic lifestyle of Diplodia corticola.</title>
        <authorList>
            <person name="Fernandes I."/>
            <person name="De Jonge R."/>
            <person name="Van De Peer Y."/>
            <person name="Devreese B."/>
            <person name="Alves A."/>
            <person name="Esteves A.C."/>
        </authorList>
    </citation>
    <scope>NUCLEOTIDE SEQUENCE [LARGE SCALE GENOMIC DNA]</scope>
    <source>
        <strain evidence="2 3">CBS 112549</strain>
    </source>
</reference>
<dbReference type="RefSeq" id="XP_020134655.1">
    <property type="nucleotide sequence ID" value="XM_020274115.1"/>
</dbReference>
<keyword evidence="3" id="KW-1185">Reference proteome</keyword>
<accession>A0A1J9SGX3</accession>
<organism evidence="2 3">
    <name type="scientific">Diplodia corticola</name>
    <dbReference type="NCBI Taxonomy" id="236234"/>
    <lineage>
        <taxon>Eukaryota</taxon>
        <taxon>Fungi</taxon>
        <taxon>Dikarya</taxon>
        <taxon>Ascomycota</taxon>
        <taxon>Pezizomycotina</taxon>
        <taxon>Dothideomycetes</taxon>
        <taxon>Dothideomycetes incertae sedis</taxon>
        <taxon>Botryosphaeriales</taxon>
        <taxon>Botryosphaeriaceae</taxon>
        <taxon>Diplodia</taxon>
    </lineage>
</organism>
<dbReference type="OrthoDB" id="428177at2759"/>
<evidence type="ECO:0000256" key="1">
    <source>
        <dbReference type="SAM" id="SignalP"/>
    </source>
</evidence>
<evidence type="ECO:0000313" key="3">
    <source>
        <dbReference type="Proteomes" id="UP000183809"/>
    </source>
</evidence>
<dbReference type="GeneID" id="31014376"/>
<proteinExistence type="predicted"/>